<evidence type="ECO:0000313" key="3">
    <source>
        <dbReference type="Proteomes" id="UP001258181"/>
    </source>
</evidence>
<gene>
    <name evidence="2" type="ORF">J2X07_003205</name>
</gene>
<proteinExistence type="predicted"/>
<name>A0ABU1U445_9BACL</name>
<feature type="domain" description="HNH nuclease" evidence="1">
    <location>
        <begin position="38"/>
        <end position="82"/>
    </location>
</feature>
<evidence type="ECO:0000259" key="1">
    <source>
        <dbReference type="Pfam" id="PF13391"/>
    </source>
</evidence>
<keyword evidence="3" id="KW-1185">Reference proteome</keyword>
<protein>
    <recommendedName>
        <fullName evidence="1">HNH nuclease domain-containing protein</fullName>
    </recommendedName>
</protein>
<dbReference type="Gene3D" id="1.10.30.50">
    <property type="match status" value="1"/>
</dbReference>
<dbReference type="Pfam" id="PF13391">
    <property type="entry name" value="HNH_2"/>
    <property type="match status" value="1"/>
</dbReference>
<dbReference type="InterPro" id="IPR003615">
    <property type="entry name" value="HNH_nuc"/>
</dbReference>
<dbReference type="RefSeq" id="WP_310260775.1">
    <property type="nucleotide sequence ID" value="NZ_JAVDWA010000006.1"/>
</dbReference>
<evidence type="ECO:0000313" key="2">
    <source>
        <dbReference type="EMBL" id="MDR7074210.1"/>
    </source>
</evidence>
<comment type="caution">
    <text evidence="2">The sequence shown here is derived from an EMBL/GenBank/DDBJ whole genome shotgun (WGS) entry which is preliminary data.</text>
</comment>
<dbReference type="CDD" id="cd00085">
    <property type="entry name" value="HNHc"/>
    <property type="match status" value="1"/>
</dbReference>
<reference evidence="2 3" key="1">
    <citation type="submission" date="2023-07" db="EMBL/GenBank/DDBJ databases">
        <title>Sorghum-associated microbial communities from plants grown in Nebraska, USA.</title>
        <authorList>
            <person name="Schachtman D."/>
        </authorList>
    </citation>
    <scope>NUCLEOTIDE SEQUENCE [LARGE SCALE GENOMIC DNA]</scope>
    <source>
        <strain evidence="2 3">BE211</strain>
    </source>
</reference>
<organism evidence="2 3">
    <name type="scientific">Fictibacillus barbaricus</name>
    <dbReference type="NCBI Taxonomy" id="182136"/>
    <lineage>
        <taxon>Bacteria</taxon>
        <taxon>Bacillati</taxon>
        <taxon>Bacillota</taxon>
        <taxon>Bacilli</taxon>
        <taxon>Bacillales</taxon>
        <taxon>Fictibacillaceae</taxon>
        <taxon>Fictibacillus</taxon>
    </lineage>
</organism>
<sequence>MSISEKDLKLLWGRAAGRCSYCNENLTRDYETGTITLGEMAHVIAKSQNGPRGSAIFLAETERDNYENLILLCPTHHRMIDKAPQNFSVQEILRWKEEHEKRINQALSEIILESISDLCEKVASILLENSQIHKQYGPESLVANSNPMSDVSDIWTIKKLTKIIPNNKKIINVVENNIELLNFQQKKIFFSFKEHAEAFEMNSQSRIDRDAVPTFPLEFSKMIEEGQNEKT</sequence>
<accession>A0ABU1U445</accession>
<dbReference type="Proteomes" id="UP001258181">
    <property type="component" value="Unassembled WGS sequence"/>
</dbReference>
<dbReference type="EMBL" id="JAVDWA010000006">
    <property type="protein sequence ID" value="MDR7074210.1"/>
    <property type="molecule type" value="Genomic_DNA"/>
</dbReference>